<accession>A0A6N9V3Q7</accession>
<gene>
    <name evidence="1" type="ORF">G3I39_09515</name>
</gene>
<keyword evidence="1" id="KW-0456">Lyase</keyword>
<dbReference type="RefSeq" id="WP_164356942.1">
    <property type="nucleotide sequence ID" value="NZ_JAAGME010000382.1"/>
</dbReference>
<evidence type="ECO:0000313" key="2">
    <source>
        <dbReference type="Proteomes" id="UP000471648"/>
    </source>
</evidence>
<organism evidence="1 2">
    <name type="scientific">Streptomyces microflavus</name>
    <name type="common">Streptomyces lipmanii</name>
    <dbReference type="NCBI Taxonomy" id="1919"/>
    <lineage>
        <taxon>Bacteria</taxon>
        <taxon>Bacillati</taxon>
        <taxon>Actinomycetota</taxon>
        <taxon>Actinomycetes</taxon>
        <taxon>Kitasatosporales</taxon>
        <taxon>Streptomycetaceae</taxon>
        <taxon>Streptomyces</taxon>
    </lineage>
</organism>
<dbReference type="EMBL" id="JAAGME010000382">
    <property type="protein sequence ID" value="NEB67283.1"/>
    <property type="molecule type" value="Genomic_DNA"/>
</dbReference>
<name>A0A6N9V3Q7_STRMI</name>
<dbReference type="AlphaFoldDB" id="A0A6N9V3Q7"/>
<dbReference type="Proteomes" id="UP000471648">
    <property type="component" value="Unassembled WGS sequence"/>
</dbReference>
<dbReference type="SUPFAM" id="SSF54637">
    <property type="entry name" value="Thioesterase/thiol ester dehydrase-isomerase"/>
    <property type="match status" value="1"/>
</dbReference>
<dbReference type="Gene3D" id="3.10.129.10">
    <property type="entry name" value="Hotdog Thioesterase"/>
    <property type="match status" value="1"/>
</dbReference>
<comment type="caution">
    <text evidence="1">The sequence shown here is derived from an EMBL/GenBank/DDBJ whole genome shotgun (WGS) entry which is preliminary data.</text>
</comment>
<dbReference type="InterPro" id="IPR029069">
    <property type="entry name" value="HotDog_dom_sf"/>
</dbReference>
<sequence length="147" mass="15829">MTPTTDQEPLTVTLRVRIGQEEAHYGGQLVDGARILRLFGDLVTEITIRSDGDEGLLSEYAGIRFTAPVRPGDYVEATARLVRSTKLRRFVELTARKVIAATGEGPSSAAVLPEPVTVCTARATTVVPRHARVFRVEDPVGASTGGR</sequence>
<evidence type="ECO:0000313" key="1">
    <source>
        <dbReference type="EMBL" id="NEB67283.1"/>
    </source>
</evidence>
<protein>
    <submittedName>
        <fullName evidence="1">3-aminobutyryl-CoA ammonia lyase</fullName>
    </submittedName>
</protein>
<proteinExistence type="predicted"/>
<dbReference type="GO" id="GO:0016829">
    <property type="term" value="F:lyase activity"/>
    <property type="evidence" value="ECO:0007669"/>
    <property type="project" value="UniProtKB-KW"/>
</dbReference>
<dbReference type="CDD" id="cd03440">
    <property type="entry name" value="hot_dog"/>
    <property type="match status" value="1"/>
</dbReference>
<reference evidence="1 2" key="1">
    <citation type="submission" date="2020-01" db="EMBL/GenBank/DDBJ databases">
        <title>Insect and environment-associated Actinomycetes.</title>
        <authorList>
            <person name="Currrie C."/>
            <person name="Chevrette M."/>
            <person name="Carlson C."/>
            <person name="Stubbendieck R."/>
            <person name="Wendt-Pienkowski E."/>
        </authorList>
    </citation>
    <scope>NUCLEOTIDE SEQUENCE [LARGE SCALE GENOMIC DNA]</scope>
    <source>
        <strain evidence="1 2">SID14438</strain>
    </source>
</reference>